<name>A0A930BUT0_9RHOO</name>
<feature type="domain" description="AbiEi antitoxin C-terminal" evidence="1">
    <location>
        <begin position="105"/>
        <end position="233"/>
    </location>
</feature>
<protein>
    <recommendedName>
        <fullName evidence="1">AbiEi antitoxin C-terminal domain-containing protein</fullName>
    </recommendedName>
</protein>
<sequence>MRLSMTTPSRKVSAPTLSAKLDAEGAVRHIQTQARYFFEPAEFASLQGRDPDSPGVKKALVRLSQQGRIVLATKRPAGWLIVPPEHEHYGAPPVDWWLDDCLQRLEPDYYVALLSAARHWGSGHYALQTTQVMLSRPRPTLTAGRLRVDFFSKTNLKATPIVVERGGVASWRVSTREATLLDLVRHQSVIGGIEAVARVARDFSGALQGDALILAMDALNQVPAAQRLGFVLDRLALAKPAARVMRWLRERSGKRLTPQPLEPHYQAADGEGVEMD</sequence>
<feature type="non-terminal residue" evidence="2">
    <location>
        <position position="276"/>
    </location>
</feature>
<proteinExistence type="predicted"/>
<evidence type="ECO:0000313" key="3">
    <source>
        <dbReference type="Proteomes" id="UP000718593"/>
    </source>
</evidence>
<gene>
    <name evidence="2" type="ORF">HXL68_14660</name>
</gene>
<comment type="caution">
    <text evidence="2">The sequence shown here is derived from an EMBL/GenBank/DDBJ whole genome shotgun (WGS) entry which is preliminary data.</text>
</comment>
<reference evidence="2" key="1">
    <citation type="submission" date="2020-04" db="EMBL/GenBank/DDBJ databases">
        <title>Deep metagenomics examines the oral microbiome during advanced dental caries in children, revealing novel taxa and co-occurrences with host molecules.</title>
        <authorList>
            <person name="Baker J.L."/>
            <person name="Morton J.T."/>
            <person name="Dinis M."/>
            <person name="Alvarez R."/>
            <person name="Tran N.C."/>
            <person name="Knight R."/>
            <person name="Edlund A."/>
        </authorList>
    </citation>
    <scope>NUCLEOTIDE SEQUENCE</scope>
    <source>
        <strain evidence="2">JCVI_32_bin.24</strain>
    </source>
</reference>
<organism evidence="2 3">
    <name type="scientific">Dechloromonas agitata</name>
    <dbReference type="NCBI Taxonomy" id="73030"/>
    <lineage>
        <taxon>Bacteria</taxon>
        <taxon>Pseudomonadati</taxon>
        <taxon>Pseudomonadota</taxon>
        <taxon>Betaproteobacteria</taxon>
        <taxon>Rhodocyclales</taxon>
        <taxon>Azonexaceae</taxon>
        <taxon>Dechloromonas</taxon>
    </lineage>
</organism>
<evidence type="ECO:0000259" key="1">
    <source>
        <dbReference type="Pfam" id="PF09407"/>
    </source>
</evidence>
<dbReference type="Proteomes" id="UP000718593">
    <property type="component" value="Unassembled WGS sequence"/>
</dbReference>
<accession>A0A930BUT0</accession>
<dbReference type="Pfam" id="PF09407">
    <property type="entry name" value="AbiEi_1"/>
    <property type="match status" value="1"/>
</dbReference>
<dbReference type="InterPro" id="IPR018547">
    <property type="entry name" value="AbiEi_C"/>
</dbReference>
<dbReference type="EMBL" id="JABZMI010000401">
    <property type="protein sequence ID" value="MBF1166267.1"/>
    <property type="molecule type" value="Genomic_DNA"/>
</dbReference>
<dbReference type="AlphaFoldDB" id="A0A930BUT0"/>
<evidence type="ECO:0000313" key="2">
    <source>
        <dbReference type="EMBL" id="MBF1166267.1"/>
    </source>
</evidence>